<feature type="region of interest" description="Disordered" evidence="1">
    <location>
        <begin position="213"/>
        <end position="244"/>
    </location>
</feature>
<reference evidence="2" key="1">
    <citation type="submission" date="2021-01" db="EMBL/GenBank/DDBJ databases">
        <authorList>
            <person name="Corre E."/>
            <person name="Pelletier E."/>
            <person name="Niang G."/>
            <person name="Scheremetjew M."/>
            <person name="Finn R."/>
            <person name="Kale V."/>
            <person name="Holt S."/>
            <person name="Cochrane G."/>
            <person name="Meng A."/>
            <person name="Brown T."/>
            <person name="Cohen L."/>
        </authorList>
    </citation>
    <scope>NUCLEOTIDE SEQUENCE</scope>
    <source>
        <strain evidence="2">CCMP1594</strain>
    </source>
</reference>
<feature type="region of interest" description="Disordered" evidence="1">
    <location>
        <begin position="879"/>
        <end position="899"/>
    </location>
</feature>
<feature type="compositionally biased region" description="Acidic residues" evidence="1">
    <location>
        <begin position="21"/>
        <end position="30"/>
    </location>
</feature>
<name>A0A7S4CZT6_9EUGL</name>
<accession>A0A7S4CZT6</accession>
<feature type="compositionally biased region" description="Low complexity" evidence="1">
    <location>
        <begin position="481"/>
        <end position="492"/>
    </location>
</feature>
<dbReference type="EMBL" id="HBJA01064482">
    <property type="protein sequence ID" value="CAE0811610.1"/>
    <property type="molecule type" value="Transcribed_RNA"/>
</dbReference>
<gene>
    <name evidence="2" type="ORF">EGYM00163_LOCUS22758</name>
</gene>
<feature type="compositionally biased region" description="Pro residues" evidence="1">
    <location>
        <begin position="450"/>
        <end position="467"/>
    </location>
</feature>
<protein>
    <submittedName>
        <fullName evidence="2">Uncharacterized protein</fullName>
    </submittedName>
</protein>
<feature type="compositionally biased region" description="Basic and acidic residues" evidence="1">
    <location>
        <begin position="412"/>
        <end position="446"/>
    </location>
</feature>
<feature type="region of interest" description="Disordered" evidence="1">
    <location>
        <begin position="20"/>
        <end position="101"/>
    </location>
</feature>
<feature type="compositionally biased region" description="Low complexity" evidence="1">
    <location>
        <begin position="31"/>
        <end position="52"/>
    </location>
</feature>
<feature type="region of interest" description="Disordered" evidence="1">
    <location>
        <begin position="412"/>
        <end position="782"/>
    </location>
</feature>
<evidence type="ECO:0000313" key="2">
    <source>
        <dbReference type="EMBL" id="CAE0811610.1"/>
    </source>
</evidence>
<feature type="region of interest" description="Disordered" evidence="1">
    <location>
        <begin position="320"/>
        <end position="340"/>
    </location>
</feature>
<dbReference type="AlphaFoldDB" id="A0A7S4CZT6"/>
<feature type="compositionally biased region" description="Low complexity" evidence="1">
    <location>
        <begin position="368"/>
        <end position="377"/>
    </location>
</feature>
<sequence>MEVNKKDMVAHLKQCSFFDMANEEDEDDEVPSAPKRAPASSAGVSYVGASSAADDDDDGDDDYSRPVRYTKPSGGYGGGSSSGGYSGGMQSSGPPAPSRFPVRHNRKQFLADCKAQWRRNNRGQIEIRECNKGWQEALEEAREEGVDPPCLPHFCPYCKYAFEDEDILAHIRECAERHKVTPDVEWGNVLTTDGSKYSGSNMAKLKHKHLLSSQLEQDTVSGRPEPGKSPWPQHQPLLHPTGPTEPMKEWKPTLLPSAQGHVSTQATEQASAAVQAGTVPASATGGAVEASVPALSGLAAMLPVLEAVAGFVDKVRGTQAQATEPPVAEEQLPEPDVAPAAGNAWFNWETNRWENRGSTTSPRHRTPPRSSSPVYVSPRREVPGGDAGLHAFHATPVVPGPNPVARAWKEKRMYRQEERRQHDALRATSRERMRMRRAVDGQRYYELEPVPIPRPAPARPPQVPPPSTSAAPGGQWVYQEAAPAPGGYHHAPSSPGSQYQQRPASPSHSATQDAAAFGGHTFGSQPVAGGYEPYVPAEPPRAAPPVRSRPSPPRRPEERIIYGAAPSSPAHPPKPSAAARYGDQAEADRHVSFPQAKNEYPSHASALQPPEHPRHRSGFEAGEVVPAVRGGYTFQGGQPRSPKQKTPKGGSPMRRRMLQEHLWTQQPLEAVVPPRDPTDPLPLAHTRGNPWDETPFPAPRSDDAWPEADTERKGSWWGAPETAPPVPQTLQTLASGGPQDSWAEDSVIFGDDNDVEVMDMDGPPQPRQQTMDSDVGGGSWPTAEAYEARSPISQTQSMRTLGSHADLQVQGNVQEVAPITVDDYSNKAYAKATDHERYLESRAELTGNGHQMSASNAYTSLEDRPLPRPGEAKNAYAALDEHPLPGPSGAGGNAYASSSAYATPDRIGTQSRIGTNGWVGATQSRIGTNGWPPPTLGVADSDLGSYDEELFLPQTRPPAYSYATPTYASGPRYAVHTPGSIGGYAAGAGSSAYAASAGGSVYAAGSPAKVTVDKVYPSYGTGAHYVTDSGQRSRVMGKLRPAPEDPIDAYAASDPVPAYSGPKYFPTYHTTSQAAAPNRIYRDYSSISSLATASDVGGAVRARTVYPTYNAGPYR</sequence>
<feature type="compositionally biased region" description="Polar residues" evidence="1">
    <location>
        <begin position="494"/>
        <end position="512"/>
    </location>
</feature>
<organism evidence="2">
    <name type="scientific">Eutreptiella gymnastica</name>
    <dbReference type="NCBI Taxonomy" id="73025"/>
    <lineage>
        <taxon>Eukaryota</taxon>
        <taxon>Discoba</taxon>
        <taxon>Euglenozoa</taxon>
        <taxon>Euglenida</taxon>
        <taxon>Spirocuta</taxon>
        <taxon>Euglenophyceae</taxon>
        <taxon>Eutreptiales</taxon>
        <taxon>Eutreptiaceae</taxon>
        <taxon>Eutreptiella</taxon>
    </lineage>
</organism>
<proteinExistence type="predicted"/>
<feature type="region of interest" description="Disordered" evidence="1">
    <location>
        <begin position="354"/>
        <end position="377"/>
    </location>
</feature>
<evidence type="ECO:0000256" key="1">
    <source>
        <dbReference type="SAM" id="MobiDB-lite"/>
    </source>
</evidence>
<feature type="compositionally biased region" description="Gly residues" evidence="1">
    <location>
        <begin position="74"/>
        <end position="87"/>
    </location>
</feature>